<feature type="region of interest" description="Disordered" evidence="3">
    <location>
        <begin position="156"/>
        <end position="178"/>
    </location>
</feature>
<dbReference type="PANTHER" id="PTHR32083">
    <property type="entry name" value="CILIA AND FLAGELLA-ASSOCIATED PROTEIN 58-RELATED"/>
    <property type="match status" value="1"/>
</dbReference>
<dbReference type="GO" id="GO:0005856">
    <property type="term" value="C:cytoskeleton"/>
    <property type="evidence" value="ECO:0007669"/>
    <property type="project" value="TreeGrafter"/>
</dbReference>
<gene>
    <name evidence="4" type="ORF">JTE90_023552</name>
</gene>
<proteinExistence type="predicted"/>
<keyword evidence="1 2" id="KW-0175">Coiled coil</keyword>
<evidence type="ECO:0000313" key="4">
    <source>
        <dbReference type="EMBL" id="KAG8177121.1"/>
    </source>
</evidence>
<protein>
    <submittedName>
        <fullName evidence="4">Uncharacterized protein</fullName>
    </submittedName>
</protein>
<feature type="coiled-coil region" evidence="2">
    <location>
        <begin position="390"/>
        <end position="532"/>
    </location>
</feature>
<feature type="coiled-coil region" evidence="2">
    <location>
        <begin position="779"/>
        <end position="859"/>
    </location>
</feature>
<evidence type="ECO:0000313" key="5">
    <source>
        <dbReference type="Proteomes" id="UP000827092"/>
    </source>
</evidence>
<comment type="caution">
    <text evidence="4">The sequence shown here is derived from an EMBL/GenBank/DDBJ whole genome shotgun (WGS) entry which is preliminary data.</text>
</comment>
<dbReference type="AlphaFoldDB" id="A0AAV6U0I4"/>
<accession>A0AAV6U0I4</accession>
<feature type="coiled-coil region" evidence="2">
    <location>
        <begin position="596"/>
        <end position="707"/>
    </location>
</feature>
<dbReference type="PANTHER" id="PTHR32083:SF0">
    <property type="entry name" value="CILIA AND FLAGELLA-ASSOCIATED PROTEIN 58"/>
    <property type="match status" value="1"/>
</dbReference>
<feature type="region of interest" description="Disordered" evidence="3">
    <location>
        <begin position="1"/>
        <end position="26"/>
    </location>
</feature>
<organism evidence="4 5">
    <name type="scientific">Oedothorax gibbosus</name>
    <dbReference type="NCBI Taxonomy" id="931172"/>
    <lineage>
        <taxon>Eukaryota</taxon>
        <taxon>Metazoa</taxon>
        <taxon>Ecdysozoa</taxon>
        <taxon>Arthropoda</taxon>
        <taxon>Chelicerata</taxon>
        <taxon>Arachnida</taxon>
        <taxon>Araneae</taxon>
        <taxon>Araneomorphae</taxon>
        <taxon>Entelegynae</taxon>
        <taxon>Araneoidea</taxon>
        <taxon>Linyphiidae</taxon>
        <taxon>Erigoninae</taxon>
        <taxon>Oedothorax</taxon>
    </lineage>
</organism>
<evidence type="ECO:0000256" key="3">
    <source>
        <dbReference type="SAM" id="MobiDB-lite"/>
    </source>
</evidence>
<evidence type="ECO:0000256" key="2">
    <source>
        <dbReference type="SAM" id="Coils"/>
    </source>
</evidence>
<reference evidence="4 5" key="1">
    <citation type="journal article" date="2022" name="Nat. Ecol. Evol.">
        <title>A masculinizing supergene underlies an exaggerated male reproductive morph in a spider.</title>
        <authorList>
            <person name="Hendrickx F."/>
            <person name="De Corte Z."/>
            <person name="Sonet G."/>
            <person name="Van Belleghem S.M."/>
            <person name="Kostlbacher S."/>
            <person name="Vangestel C."/>
        </authorList>
    </citation>
    <scope>NUCLEOTIDE SEQUENCE [LARGE SCALE GENOMIC DNA]</scope>
    <source>
        <strain evidence="4">W744_W776</strain>
    </source>
</reference>
<dbReference type="Proteomes" id="UP000827092">
    <property type="component" value="Unassembled WGS sequence"/>
</dbReference>
<sequence>MKNDELSSPTSDDDSNTNLPTEIPSILDSGPFKLHTSIQSPTDWLSELGDENTMTSTIMSKTQYVIFCDKVKSCLDDLLSEGKTSTYATISKLFKSFRSAFSSTQKLRNKVLELETENKLKGKRRGSDSADQIEGRNEKIKYLEGRLEEAEIRRTQAEKATQETQKLLEQEKSAAHEKKTQGNVYLLQQKQSNQEMHSDTSNAPTFAQTYTAKNLEQKQEFDKEMRLEENEKRELLSKILKLEDDLKLETQKKVLAQVLITKRDKDIEKHQTEVETFEKEIHTLKSDLETSNSQYKSLVSSWEQCQNKLNDAIDTNHSLKASLSIQKFRVMTARTKKSAAEKQFLKTKEDNNNLQSELNKSVKLQSDLEAKVHVQGQKLSELKVFYEHKLEAATNQNIELQKLLREDANKDELIEKSRKEIQILINELKDVNQELKDKITDLKEEQQINIKSMKNIESLTGYVSKLEYKLKSQEAQNEELDIQVIHLMNTVSELRKEVKSLDYRDVLEREEVLKLKKKLKNEKLLRDDLKNSEQFARRQLEVTKLKLDESKRLNQAFADSSKNPIEELKKSQDIVRKLKLQVDSLMTDNNTLTYTLEQSKKKNQELYGEVRIKEKECFKTLEALDDTGHELELAKQKYQRLVDQKIAVECKVAEKDKEIQMKNGNIANLDKELLRFKKDLGLKLEEIKILETEIGLLKNSIEVMKKQLYDARYLKRDVNKVTSLFEKEKMKTKAMEHALQTPTNVHRWRFLEGSDPNSDQLIRRNLQFQREITKKTESLVKMEADMKLKEETISELQLNLERYKGSEDTFLLDYKNKLHEAKDRIRTLVADKEVSNAMFSKYRNEIAMLRDEGKALKLENKILKSKLRG</sequence>
<keyword evidence="5" id="KW-1185">Reference proteome</keyword>
<dbReference type="EMBL" id="JAFNEN010000818">
    <property type="protein sequence ID" value="KAG8177121.1"/>
    <property type="molecule type" value="Genomic_DNA"/>
</dbReference>
<name>A0AAV6U0I4_9ARAC</name>
<feature type="coiled-coil region" evidence="2">
    <location>
        <begin position="218"/>
        <end position="294"/>
    </location>
</feature>
<evidence type="ECO:0000256" key="1">
    <source>
        <dbReference type="ARBA" id="ARBA00023054"/>
    </source>
</evidence>